<name>A0ABN9XR13_9DINO</name>
<dbReference type="Proteomes" id="UP001189429">
    <property type="component" value="Unassembled WGS sequence"/>
</dbReference>
<evidence type="ECO:0000313" key="2">
    <source>
        <dbReference type="EMBL" id="CAK0900787.1"/>
    </source>
</evidence>
<dbReference type="EMBL" id="CAUYUJ010020837">
    <property type="protein sequence ID" value="CAK0900787.1"/>
    <property type="molecule type" value="Genomic_DNA"/>
</dbReference>
<comment type="caution">
    <text evidence="2">The sequence shown here is derived from an EMBL/GenBank/DDBJ whole genome shotgun (WGS) entry which is preliminary data.</text>
</comment>
<reference evidence="2" key="1">
    <citation type="submission" date="2023-10" db="EMBL/GenBank/DDBJ databases">
        <authorList>
            <person name="Chen Y."/>
            <person name="Shah S."/>
            <person name="Dougan E. K."/>
            <person name="Thang M."/>
            <person name="Chan C."/>
        </authorList>
    </citation>
    <scope>NUCLEOTIDE SEQUENCE [LARGE SCALE GENOMIC DNA]</scope>
</reference>
<organism evidence="2 3">
    <name type="scientific">Prorocentrum cordatum</name>
    <dbReference type="NCBI Taxonomy" id="2364126"/>
    <lineage>
        <taxon>Eukaryota</taxon>
        <taxon>Sar</taxon>
        <taxon>Alveolata</taxon>
        <taxon>Dinophyceae</taxon>
        <taxon>Prorocentrales</taxon>
        <taxon>Prorocentraceae</taxon>
        <taxon>Prorocentrum</taxon>
    </lineage>
</organism>
<evidence type="ECO:0000256" key="1">
    <source>
        <dbReference type="SAM" id="MobiDB-lite"/>
    </source>
</evidence>
<protein>
    <submittedName>
        <fullName evidence="2">Uncharacterized protein</fullName>
    </submittedName>
</protein>
<feature type="region of interest" description="Disordered" evidence="1">
    <location>
        <begin position="293"/>
        <end position="324"/>
    </location>
</feature>
<sequence length="324" mass="34501">AARRHGNRLRRLKLLLRVDGGARRLCPGRFKSEASRLGASIVAGCGEATLLRVMLLGPLGALVEAWRTILPFAVVGALAVSVHGGPRDFEWASFGGTRAACQLLEEARFQISLSQGAIVSSHAEAAKRLEGRLRRWQFKVHASVKNLGIDFGMRMLKKAGVRLVSVCRSGGLATALHGVPSAVLDKACTVNARAVRGEVGRRSRAVQFALGEGDSWRLDSAFAANGLPLAAWARAVNLGVWPAAAFAKVCEAGGPPSRGHVPGPSGAARLTLQRIGREAEAWDRWRIDQGRAMELRKAQPAHGQPPRGARLSPRADADRAAPPG</sequence>
<feature type="non-terminal residue" evidence="2">
    <location>
        <position position="1"/>
    </location>
</feature>
<accession>A0ABN9XR13</accession>
<evidence type="ECO:0000313" key="3">
    <source>
        <dbReference type="Proteomes" id="UP001189429"/>
    </source>
</evidence>
<gene>
    <name evidence="2" type="ORF">PCOR1329_LOCUS77992</name>
</gene>
<proteinExistence type="predicted"/>
<feature type="non-terminal residue" evidence="2">
    <location>
        <position position="324"/>
    </location>
</feature>
<keyword evidence="3" id="KW-1185">Reference proteome</keyword>
<feature type="compositionally biased region" description="Basic and acidic residues" evidence="1">
    <location>
        <begin position="313"/>
        <end position="324"/>
    </location>
</feature>